<sequence>MEESQKVVVVVEEANAARAALQWAVRNFLRSSDSVTLLHVCPSTRSKKQQRKLRLKGFQLALSFKDLCNGIAEAKVEIIVTEGDQGALVVSTVNKLGASTLVVGLHDQSFLCKPPIPNLGARNFNCRILAIKEHAKTCEGVVNAEFSQVEITRICMAEPKNPFPSFPLSLGFLWRRSKRRKR</sequence>
<keyword evidence="2" id="KW-1185">Reference proteome</keyword>
<accession>A0A8B7BNY9</accession>
<evidence type="ECO:0000313" key="3">
    <source>
        <dbReference type="RefSeq" id="XP_008782401.1"/>
    </source>
</evidence>
<reference evidence="2" key="1">
    <citation type="journal article" date="2019" name="Nat. Commun.">
        <title>Genome-wide association mapping of date palm fruit traits.</title>
        <authorList>
            <person name="Hazzouri K.M."/>
            <person name="Gros-Balthazard M."/>
            <person name="Flowers J.M."/>
            <person name="Copetti D."/>
            <person name="Lemansour A."/>
            <person name="Lebrun M."/>
            <person name="Masmoudi K."/>
            <person name="Ferrand S."/>
            <person name="Dhar M.I."/>
            <person name="Fresquez Z.A."/>
            <person name="Rosas U."/>
            <person name="Zhang J."/>
            <person name="Talag J."/>
            <person name="Lee S."/>
            <person name="Kudrna D."/>
            <person name="Powell R.F."/>
            <person name="Leitch I.J."/>
            <person name="Krueger R.R."/>
            <person name="Wing R.A."/>
            <person name="Amiri K.M.A."/>
            <person name="Purugganan M.D."/>
        </authorList>
    </citation>
    <scope>NUCLEOTIDE SEQUENCE [LARGE SCALE GENOMIC DNA]</scope>
    <source>
        <strain evidence="2">cv. Khalas</strain>
    </source>
</reference>
<feature type="domain" description="UspA" evidence="1">
    <location>
        <begin position="5"/>
        <end position="111"/>
    </location>
</feature>
<dbReference type="PANTHER" id="PTHR47848:SF1">
    <property type="entry name" value="ADENINE NUCLEOTIDE ALPHA HYDROLASES-LIKE SUPERFAMILY PROTEIN"/>
    <property type="match status" value="1"/>
</dbReference>
<name>A0A8B7BNY9_PHODC</name>
<dbReference type="PANTHER" id="PTHR47848">
    <property type="entry name" value="ADENINE NUCLEOTIDE ALPHA HYDROLASES-LIKE SUPERFAMILY PROTEIN"/>
    <property type="match status" value="1"/>
</dbReference>
<protein>
    <submittedName>
        <fullName evidence="3">Uncharacterized protein LOC103701948</fullName>
    </submittedName>
</protein>
<proteinExistence type="predicted"/>
<dbReference type="AlphaFoldDB" id="A0A8B7BNY9"/>
<dbReference type="RefSeq" id="XP_008782401.1">
    <property type="nucleotide sequence ID" value="XM_008784179.4"/>
</dbReference>
<dbReference type="SUPFAM" id="SSF52402">
    <property type="entry name" value="Adenine nucleotide alpha hydrolases-like"/>
    <property type="match status" value="1"/>
</dbReference>
<dbReference type="GeneID" id="103701948"/>
<dbReference type="Pfam" id="PF00582">
    <property type="entry name" value="Usp"/>
    <property type="match status" value="1"/>
</dbReference>
<dbReference type="InterPro" id="IPR006016">
    <property type="entry name" value="UspA"/>
</dbReference>
<dbReference type="OrthoDB" id="1901889at2759"/>
<dbReference type="Gene3D" id="3.40.50.620">
    <property type="entry name" value="HUPs"/>
    <property type="match status" value="1"/>
</dbReference>
<evidence type="ECO:0000313" key="2">
    <source>
        <dbReference type="Proteomes" id="UP000228380"/>
    </source>
</evidence>
<reference evidence="3" key="2">
    <citation type="submission" date="2025-08" db="UniProtKB">
        <authorList>
            <consortium name="RefSeq"/>
        </authorList>
    </citation>
    <scope>IDENTIFICATION</scope>
    <source>
        <tissue evidence="3">Young leaves</tissue>
    </source>
</reference>
<dbReference type="InterPro" id="IPR014729">
    <property type="entry name" value="Rossmann-like_a/b/a_fold"/>
</dbReference>
<dbReference type="Proteomes" id="UP000228380">
    <property type="component" value="Chromosome 6"/>
</dbReference>
<gene>
    <name evidence="3" type="primary">LOC103701948</name>
</gene>
<evidence type="ECO:0000259" key="1">
    <source>
        <dbReference type="Pfam" id="PF00582"/>
    </source>
</evidence>
<organism evidence="2 3">
    <name type="scientific">Phoenix dactylifera</name>
    <name type="common">Date palm</name>
    <dbReference type="NCBI Taxonomy" id="42345"/>
    <lineage>
        <taxon>Eukaryota</taxon>
        <taxon>Viridiplantae</taxon>
        <taxon>Streptophyta</taxon>
        <taxon>Embryophyta</taxon>
        <taxon>Tracheophyta</taxon>
        <taxon>Spermatophyta</taxon>
        <taxon>Magnoliopsida</taxon>
        <taxon>Liliopsida</taxon>
        <taxon>Arecaceae</taxon>
        <taxon>Coryphoideae</taxon>
        <taxon>Phoeniceae</taxon>
        <taxon>Phoenix</taxon>
    </lineage>
</organism>
<dbReference type="KEGG" id="pda:103701948"/>